<evidence type="ECO:0000259" key="8">
    <source>
        <dbReference type="Pfam" id="PF00557"/>
    </source>
</evidence>
<gene>
    <name evidence="7" type="primary">pepQ</name>
    <name evidence="10" type="ORF">EOE65_00415</name>
</gene>
<dbReference type="InterPro" id="IPR036005">
    <property type="entry name" value="Creatinase/aminopeptidase-like"/>
</dbReference>
<organism evidence="10 11">
    <name type="scientific">Neptunomonas marina</name>
    <dbReference type="NCBI Taxonomy" id="1815562"/>
    <lineage>
        <taxon>Bacteria</taxon>
        <taxon>Pseudomonadati</taxon>
        <taxon>Pseudomonadota</taxon>
        <taxon>Gammaproteobacteria</taxon>
        <taxon>Oceanospirillales</taxon>
        <taxon>Oceanospirillaceae</taxon>
        <taxon>Neptunomonas</taxon>
    </lineage>
</organism>
<reference evidence="10 11" key="1">
    <citation type="submission" date="2019-01" db="EMBL/GenBank/DDBJ databases">
        <authorList>
            <person name="Chen W.-M."/>
        </authorList>
    </citation>
    <scope>NUCLEOTIDE SEQUENCE [LARGE SCALE GENOMIC DNA]</scope>
    <source>
        <strain evidence="10 11">HPM-16</strain>
    </source>
</reference>
<dbReference type="InterPro" id="IPR000994">
    <property type="entry name" value="Pept_M24"/>
</dbReference>
<dbReference type="AlphaFoldDB" id="A0A437QCA8"/>
<dbReference type="RefSeq" id="WP_127692320.1">
    <property type="nucleotide sequence ID" value="NZ_SACQ01000001.1"/>
</dbReference>
<dbReference type="InterPro" id="IPR001131">
    <property type="entry name" value="Peptidase_M24B_aminopep-P_CS"/>
</dbReference>
<dbReference type="GO" id="GO:0004177">
    <property type="term" value="F:aminopeptidase activity"/>
    <property type="evidence" value="ECO:0007669"/>
    <property type="project" value="TreeGrafter"/>
</dbReference>
<evidence type="ECO:0000259" key="9">
    <source>
        <dbReference type="Pfam" id="PF21216"/>
    </source>
</evidence>
<feature type="binding site" evidence="7">
    <location>
        <position position="251"/>
    </location>
    <ligand>
        <name>Mn(2+)</name>
        <dbReference type="ChEBI" id="CHEBI:29035"/>
        <label>2</label>
    </ligand>
</feature>
<name>A0A437QCA8_9GAMM</name>
<feature type="domain" description="Peptidase M24" evidence="8">
    <location>
        <begin position="163"/>
        <end position="422"/>
    </location>
</feature>
<dbReference type="GO" id="GO:0006508">
    <property type="term" value="P:proteolysis"/>
    <property type="evidence" value="ECO:0007669"/>
    <property type="project" value="UniProtKB-KW"/>
</dbReference>
<dbReference type="GO" id="GO:0016795">
    <property type="term" value="F:phosphoric triester hydrolase activity"/>
    <property type="evidence" value="ECO:0007669"/>
    <property type="project" value="InterPro"/>
</dbReference>
<evidence type="ECO:0000256" key="5">
    <source>
        <dbReference type="ARBA" id="ARBA00023049"/>
    </source>
</evidence>
<keyword evidence="2 7" id="KW-0479">Metal-binding</keyword>
<comment type="similarity">
    <text evidence="7">Belongs to the peptidase M24B family. Bacterial-type prolidase subfamily.</text>
</comment>
<feature type="binding site" evidence="7">
    <location>
        <position position="251"/>
    </location>
    <ligand>
        <name>Mn(2+)</name>
        <dbReference type="ChEBI" id="CHEBI:29035"/>
        <label>1</label>
    </ligand>
</feature>
<dbReference type="GO" id="GO:0046872">
    <property type="term" value="F:metal ion binding"/>
    <property type="evidence" value="ECO:0007669"/>
    <property type="project" value="UniProtKB-KW"/>
</dbReference>
<feature type="binding site" evidence="7">
    <location>
        <position position="240"/>
    </location>
    <ligand>
        <name>Mn(2+)</name>
        <dbReference type="ChEBI" id="CHEBI:29035"/>
        <label>2</label>
    </ligand>
</feature>
<dbReference type="InterPro" id="IPR022846">
    <property type="entry name" value="X_Pro_dipept"/>
</dbReference>
<evidence type="ECO:0000256" key="7">
    <source>
        <dbReference type="HAMAP-Rule" id="MF_01279"/>
    </source>
</evidence>
<evidence type="ECO:0000256" key="3">
    <source>
        <dbReference type="ARBA" id="ARBA00022801"/>
    </source>
</evidence>
<feature type="binding site" evidence="7">
    <location>
        <position position="377"/>
    </location>
    <ligand>
        <name>Mn(2+)</name>
        <dbReference type="ChEBI" id="CHEBI:29035"/>
        <label>1</label>
    </ligand>
</feature>
<evidence type="ECO:0000313" key="11">
    <source>
        <dbReference type="Proteomes" id="UP000282818"/>
    </source>
</evidence>
<dbReference type="NCBIfam" id="NF010133">
    <property type="entry name" value="PRK13607.1"/>
    <property type="match status" value="1"/>
</dbReference>
<keyword evidence="3 7" id="KW-0378">Hydrolase</keyword>
<feature type="binding site" evidence="7">
    <location>
        <position position="332"/>
    </location>
    <ligand>
        <name>Mn(2+)</name>
        <dbReference type="ChEBI" id="CHEBI:29035"/>
        <label>1</label>
    </ligand>
</feature>
<dbReference type="Pfam" id="PF21216">
    <property type="entry name" value="PepQ_N"/>
    <property type="match status" value="1"/>
</dbReference>
<comment type="cofactor">
    <cofactor evidence="7">
        <name>Mn(2+)</name>
        <dbReference type="ChEBI" id="CHEBI:29035"/>
    </cofactor>
    <text evidence="7">Binds 2 manganese ions per subunit.</text>
</comment>
<dbReference type="Proteomes" id="UP000282818">
    <property type="component" value="Unassembled WGS sequence"/>
</dbReference>
<comment type="function">
    <text evidence="7">Splits dipeptides with a prolyl residue in the C-terminal position.</text>
</comment>
<evidence type="ECO:0000256" key="1">
    <source>
        <dbReference type="ARBA" id="ARBA00022670"/>
    </source>
</evidence>
<dbReference type="Gene3D" id="3.90.230.10">
    <property type="entry name" value="Creatinase/methionine aminopeptidase superfamily"/>
    <property type="match status" value="1"/>
</dbReference>
<dbReference type="InterPro" id="IPR029149">
    <property type="entry name" value="Creatin/AminoP/Spt16_N"/>
</dbReference>
<keyword evidence="1 7" id="KW-0645">Protease</keyword>
<keyword evidence="4 7" id="KW-0224">Dipeptidase</keyword>
<dbReference type="PROSITE" id="PS00491">
    <property type="entry name" value="PROLINE_PEPTIDASE"/>
    <property type="match status" value="1"/>
</dbReference>
<dbReference type="Gene3D" id="3.40.350.10">
    <property type="entry name" value="Creatinase/prolidase N-terminal domain"/>
    <property type="match status" value="1"/>
</dbReference>
<comment type="caution">
    <text evidence="10">The sequence shown here is derived from an EMBL/GenBank/DDBJ whole genome shotgun (WGS) entry which is preliminary data.</text>
</comment>
<dbReference type="SUPFAM" id="SSF55920">
    <property type="entry name" value="Creatinase/aminopeptidase"/>
    <property type="match status" value="1"/>
</dbReference>
<dbReference type="GO" id="GO:0102009">
    <property type="term" value="F:proline dipeptidase activity"/>
    <property type="evidence" value="ECO:0007669"/>
    <property type="project" value="UniProtKB-EC"/>
</dbReference>
<proteinExistence type="inferred from homology"/>
<dbReference type="GO" id="GO:0005829">
    <property type="term" value="C:cytosol"/>
    <property type="evidence" value="ECO:0007669"/>
    <property type="project" value="TreeGrafter"/>
</dbReference>
<feature type="binding site" evidence="7">
    <location>
        <position position="416"/>
    </location>
    <ligand>
        <name>Mn(2+)</name>
        <dbReference type="ChEBI" id="CHEBI:29035"/>
        <label>2</label>
    </ligand>
</feature>
<dbReference type="PANTHER" id="PTHR43226:SF8">
    <property type="entry name" value="XAA-PRO DIPEPTIDASE"/>
    <property type="match status" value="1"/>
</dbReference>
<keyword evidence="5 7" id="KW-0482">Metalloprotease</keyword>
<keyword evidence="6 7" id="KW-0464">Manganese</keyword>
<dbReference type="Pfam" id="PF00557">
    <property type="entry name" value="Peptidase_M24"/>
    <property type="match status" value="1"/>
</dbReference>
<dbReference type="PANTHER" id="PTHR43226">
    <property type="entry name" value="XAA-PRO AMINOPEPTIDASE 3"/>
    <property type="match status" value="1"/>
</dbReference>
<dbReference type="EMBL" id="SACQ01000001">
    <property type="protein sequence ID" value="RVU32151.1"/>
    <property type="molecule type" value="Genomic_DNA"/>
</dbReference>
<dbReference type="InterPro" id="IPR048819">
    <property type="entry name" value="PepQ_N"/>
</dbReference>
<feature type="domain" description="Xaa-Pro dipeptidase N-terminal" evidence="9">
    <location>
        <begin position="3"/>
        <end position="150"/>
    </location>
</feature>
<evidence type="ECO:0000256" key="2">
    <source>
        <dbReference type="ARBA" id="ARBA00022723"/>
    </source>
</evidence>
<dbReference type="GO" id="GO:0008235">
    <property type="term" value="F:metalloexopeptidase activity"/>
    <property type="evidence" value="ECO:0007669"/>
    <property type="project" value="UniProtKB-UniRule"/>
</dbReference>
<sequence length="440" mass="49073">MLSLFDSHLTNMLQRTRRILEQFEFDSLLVYSGHTENHFLDDYAPAFKANPHFVQWMPFLTDHPKSWVLITNEGKPKLFIYSPDDFWHVTPSQPDAFWCEHYDITLFADANVLISQLPSMGRTALVSGNHLDALPPNVSVNAADLLAAIHHDRATKSEFEQGCIREANRVAALGHQAAQLGFSQGLSEFEIHQMYLGATQQLETALPYNNIIGLNEHAAVLHYQHKETALPGNHRSMLVDAGATHWGYVADITRTTSQGDQAFAALIEELDRAQLEIVASAKVGTSFVALHEQMHAKLFDILLLSGVITTELQNDAERLALTRTFFPHGLGHLLGIQVHDIGGWQHDASGAIVEPPEAHPFLRLTRTLEEGMVVTIEPGLYFIPSLLAQLKETALHQHVNWSLVEHLLPWGGIRIEDNICVKANGAENYTRDAFAASALR</sequence>
<evidence type="ECO:0000313" key="10">
    <source>
        <dbReference type="EMBL" id="RVU32151.1"/>
    </source>
</evidence>
<evidence type="ECO:0000256" key="6">
    <source>
        <dbReference type="ARBA" id="ARBA00023211"/>
    </source>
</evidence>
<dbReference type="EC" id="3.4.13.9" evidence="7"/>
<comment type="catalytic activity">
    <reaction evidence="7">
        <text>Xaa-L-Pro dipeptide + H2O = an L-alpha-amino acid + L-proline</text>
        <dbReference type="Rhea" id="RHEA:76407"/>
        <dbReference type="ChEBI" id="CHEBI:15377"/>
        <dbReference type="ChEBI" id="CHEBI:59869"/>
        <dbReference type="ChEBI" id="CHEBI:60039"/>
        <dbReference type="ChEBI" id="CHEBI:195196"/>
        <dbReference type="EC" id="3.4.13.9"/>
    </reaction>
</comment>
<accession>A0A437QCA8</accession>
<dbReference type="HAMAP" id="MF_01279">
    <property type="entry name" value="X_Pro_dipeptid"/>
    <property type="match status" value="1"/>
</dbReference>
<protein>
    <recommendedName>
        <fullName evidence="7">Xaa-Pro dipeptidase</fullName>
        <shortName evidence="7">X-Pro dipeptidase</shortName>
        <ecNumber evidence="7">3.4.13.9</ecNumber>
    </recommendedName>
    <alternativeName>
        <fullName evidence="7">Imidodipeptidase</fullName>
    </alternativeName>
    <alternativeName>
        <fullName evidence="7">Proline dipeptidase</fullName>
        <shortName evidence="7">Prolidase</shortName>
    </alternativeName>
</protein>
<evidence type="ECO:0000256" key="4">
    <source>
        <dbReference type="ARBA" id="ARBA00022997"/>
    </source>
</evidence>
<keyword evidence="11" id="KW-1185">Reference proteome</keyword>
<feature type="binding site" evidence="7">
    <location>
        <position position="416"/>
    </location>
    <ligand>
        <name>Mn(2+)</name>
        <dbReference type="ChEBI" id="CHEBI:29035"/>
        <label>1</label>
    </ligand>
</feature>
<dbReference type="InterPro" id="IPR052433">
    <property type="entry name" value="X-Pro_dipept-like"/>
</dbReference>